<dbReference type="Pfam" id="PF13639">
    <property type="entry name" value="zf-RING_2"/>
    <property type="match status" value="1"/>
</dbReference>
<reference evidence="9 10" key="1">
    <citation type="submission" date="2025-05" db="UniProtKB">
        <authorList>
            <consortium name="RefSeq"/>
        </authorList>
    </citation>
    <scope>IDENTIFICATION</scope>
</reference>
<feature type="domain" description="RING-type" evidence="6">
    <location>
        <begin position="489"/>
        <end position="529"/>
    </location>
</feature>
<dbReference type="Pfam" id="PF19318">
    <property type="entry name" value="DUF5918"/>
    <property type="match status" value="1"/>
</dbReference>
<keyword evidence="8" id="KW-1185">Reference proteome</keyword>
<feature type="region of interest" description="Disordered" evidence="5">
    <location>
        <begin position="412"/>
        <end position="452"/>
    </location>
</feature>
<dbReference type="SMART" id="SM00504">
    <property type="entry name" value="Ubox"/>
    <property type="match status" value="1"/>
</dbReference>
<feature type="region of interest" description="Disordered" evidence="5">
    <location>
        <begin position="228"/>
        <end position="254"/>
    </location>
</feature>
<dbReference type="PROSITE" id="PS00518">
    <property type="entry name" value="ZF_RING_1"/>
    <property type="match status" value="1"/>
</dbReference>
<evidence type="ECO:0000259" key="6">
    <source>
        <dbReference type="PROSITE" id="PS50089"/>
    </source>
</evidence>
<evidence type="ECO:0000313" key="9">
    <source>
        <dbReference type="RefSeq" id="XP_005099435.1"/>
    </source>
</evidence>
<evidence type="ECO:0000313" key="10">
    <source>
        <dbReference type="RefSeq" id="XP_012938555.1"/>
    </source>
</evidence>
<dbReference type="SUPFAM" id="SSF57850">
    <property type="entry name" value="RING/U-box"/>
    <property type="match status" value="2"/>
</dbReference>
<dbReference type="GeneID" id="101858555"/>
<dbReference type="InterPro" id="IPR003613">
    <property type="entry name" value="Ubox_domain"/>
</dbReference>
<dbReference type="InterPro" id="IPR039847">
    <property type="entry name" value="Ubox5"/>
</dbReference>
<evidence type="ECO:0000256" key="1">
    <source>
        <dbReference type="ARBA" id="ARBA00022723"/>
    </source>
</evidence>
<feature type="domain" description="U-box" evidence="7">
    <location>
        <begin position="259"/>
        <end position="339"/>
    </location>
</feature>
<dbReference type="RefSeq" id="XP_012938555.1">
    <property type="nucleotide sequence ID" value="XM_013083101.2"/>
</dbReference>
<name>A0ABM1A0W3_APLCA</name>
<dbReference type="CDD" id="cd16660">
    <property type="entry name" value="RING-Ubox_RNF37"/>
    <property type="match status" value="1"/>
</dbReference>
<evidence type="ECO:0000259" key="7">
    <source>
        <dbReference type="PROSITE" id="PS51698"/>
    </source>
</evidence>
<evidence type="ECO:0000256" key="2">
    <source>
        <dbReference type="ARBA" id="ARBA00022771"/>
    </source>
</evidence>
<dbReference type="PANTHER" id="PTHR13492:SF2">
    <property type="entry name" value="RING FINGER PROTEIN 37"/>
    <property type="match status" value="1"/>
</dbReference>
<evidence type="ECO:0000256" key="5">
    <source>
        <dbReference type="SAM" id="MobiDB-lite"/>
    </source>
</evidence>
<dbReference type="InterPro" id="IPR017907">
    <property type="entry name" value="Znf_RING_CS"/>
</dbReference>
<dbReference type="PROSITE" id="PS50089">
    <property type="entry name" value="ZF_RING_2"/>
    <property type="match status" value="1"/>
</dbReference>
<keyword evidence="2 4" id="KW-0863">Zinc-finger</keyword>
<sequence length="547" mass="59235">MIDFSLGVLGTTVSSDKVSTDGHEPSNLISTDLRLKRTGFMTEHFIKPPVNITFIFPCHISIHQVTAYPSIGQQQSLQFEIFAAAKPISKAMREGKKLDKVLNNPSSVRSETPPFFYNLAKMSVSNSAQMCFYNPNSNANVQHQSSNIPLPASFENKAVLRHSKKELLTACSHLCVRITQTRSGSTACLSNIAIWGVPSHSLSNVIRAQIQNKYNSIFSSSTKCGASASGNNGQTSDVKQLKSNPHSVDAQATNSQELDIPEDFVDPITCEVMAVPMLLPSGKNVDMGTLDRFFKSEASFGRKPRDPFTGVEFTDSCRPLPNGALKIRIDHYLLKHSQDAAVASVARTVGTAKSYTKKATGGKSCVSVSSLAPPAHKPRVGEDQPVMEMKRKSYVSSATPPSVIPKKKAKTECLPFPKGDHHTEHVSTSSNERSRKVFVSSPSSDLLESHESRLKDSLDSALQAMLGQISSSPSSSRTNSDMDAESNSCSLCQKPVTSSCVAYGTPCSHIVCRNCLTQALSKTIKCPSCGNTYLKADVIRVHNASTV</sequence>
<dbReference type="Proteomes" id="UP000694888">
    <property type="component" value="Unplaced"/>
</dbReference>
<accession>A0ABM1A0W3</accession>
<dbReference type="Pfam" id="PF04564">
    <property type="entry name" value="U-box"/>
    <property type="match status" value="1"/>
</dbReference>
<gene>
    <name evidence="9 10" type="primary">LOC101858555</name>
</gene>
<dbReference type="Gene3D" id="3.30.40.10">
    <property type="entry name" value="Zinc/RING finger domain, C3HC4 (zinc finger)"/>
    <property type="match status" value="2"/>
</dbReference>
<dbReference type="InterPro" id="IPR013083">
    <property type="entry name" value="Znf_RING/FYVE/PHD"/>
</dbReference>
<keyword evidence="1" id="KW-0479">Metal-binding</keyword>
<keyword evidence="3" id="KW-0862">Zinc</keyword>
<protein>
    <submittedName>
        <fullName evidence="9 10">RING finger protein 37</fullName>
    </submittedName>
</protein>
<dbReference type="PROSITE" id="PS51698">
    <property type="entry name" value="U_BOX"/>
    <property type="match status" value="1"/>
</dbReference>
<dbReference type="PANTHER" id="PTHR13492">
    <property type="entry name" value="RING FINGER PROTEIN 37"/>
    <property type="match status" value="1"/>
</dbReference>
<dbReference type="InterPro" id="IPR039925">
    <property type="entry name" value="RNF37_RING-Ubox"/>
</dbReference>
<dbReference type="RefSeq" id="XP_005099435.1">
    <property type="nucleotide sequence ID" value="XM_005099378.3"/>
</dbReference>
<proteinExistence type="predicted"/>
<organism evidence="8 10">
    <name type="scientific">Aplysia californica</name>
    <name type="common">California sea hare</name>
    <dbReference type="NCBI Taxonomy" id="6500"/>
    <lineage>
        <taxon>Eukaryota</taxon>
        <taxon>Metazoa</taxon>
        <taxon>Spiralia</taxon>
        <taxon>Lophotrochozoa</taxon>
        <taxon>Mollusca</taxon>
        <taxon>Gastropoda</taxon>
        <taxon>Heterobranchia</taxon>
        <taxon>Euthyneura</taxon>
        <taxon>Tectipleura</taxon>
        <taxon>Aplysiida</taxon>
        <taxon>Aplysioidea</taxon>
        <taxon>Aplysiidae</taxon>
        <taxon>Aplysia</taxon>
    </lineage>
</organism>
<evidence type="ECO:0000313" key="8">
    <source>
        <dbReference type="Proteomes" id="UP000694888"/>
    </source>
</evidence>
<dbReference type="InterPro" id="IPR045696">
    <property type="entry name" value="Ubox5_N"/>
</dbReference>
<evidence type="ECO:0000256" key="4">
    <source>
        <dbReference type="PROSITE-ProRule" id="PRU00175"/>
    </source>
</evidence>
<evidence type="ECO:0000256" key="3">
    <source>
        <dbReference type="ARBA" id="ARBA00022833"/>
    </source>
</evidence>
<dbReference type="InterPro" id="IPR001841">
    <property type="entry name" value="Znf_RING"/>
</dbReference>